<dbReference type="InterPro" id="IPR016181">
    <property type="entry name" value="Acyl_CoA_acyltransferase"/>
</dbReference>
<dbReference type="Pfam" id="PF13523">
    <property type="entry name" value="Acetyltransf_8"/>
    <property type="match status" value="1"/>
</dbReference>
<name>A0ABW9NTL2_9ACTN</name>
<dbReference type="InterPro" id="IPR019432">
    <property type="entry name" value="Acyltransferase_MbtK/IucB-like"/>
</dbReference>
<dbReference type="SMART" id="SM01006">
    <property type="entry name" value="AlcB"/>
    <property type="match status" value="1"/>
</dbReference>
<comment type="caution">
    <text evidence="7">The sequence shown here is derived from an EMBL/GenBank/DDBJ whole genome shotgun (WGS) entry which is preliminary data.</text>
</comment>
<accession>A0ABW9NTL2</accession>
<dbReference type="SUPFAM" id="SSF55729">
    <property type="entry name" value="Acyl-CoA N-acyltransferases (Nat)"/>
    <property type="match status" value="1"/>
</dbReference>
<evidence type="ECO:0000256" key="1">
    <source>
        <dbReference type="ARBA" id="ARBA00003818"/>
    </source>
</evidence>
<dbReference type="EMBL" id="VDEQ01000139">
    <property type="protein sequence ID" value="MQS36657.1"/>
    <property type="molecule type" value="Genomic_DNA"/>
</dbReference>
<organism evidence="7 8">
    <name type="scientific">Streptomyces katsurahamanus</name>
    <dbReference type="NCBI Taxonomy" id="2577098"/>
    <lineage>
        <taxon>Bacteria</taxon>
        <taxon>Bacillati</taxon>
        <taxon>Actinomycetota</taxon>
        <taxon>Actinomycetes</taxon>
        <taxon>Kitasatosporales</taxon>
        <taxon>Streptomycetaceae</taxon>
        <taxon>Streptomyces</taxon>
    </lineage>
</organism>
<proteinExistence type="predicted"/>
<comment type="pathway">
    <text evidence="2">Siderophore biosynthesis; mycobactin biosynthesis.</text>
</comment>
<dbReference type="Proteomes" id="UP000460558">
    <property type="component" value="Unassembled WGS sequence"/>
</dbReference>
<dbReference type="PANTHER" id="PTHR31438:SF1">
    <property type="entry name" value="LYSINE N-ACYLTRANSFERASE C17G9.06C-RELATED"/>
    <property type="match status" value="1"/>
</dbReference>
<evidence type="ECO:0000313" key="7">
    <source>
        <dbReference type="EMBL" id="MQS36657.1"/>
    </source>
</evidence>
<feature type="compositionally biased region" description="Low complexity" evidence="5">
    <location>
        <begin position="28"/>
        <end position="41"/>
    </location>
</feature>
<feature type="region of interest" description="Disordered" evidence="5">
    <location>
        <begin position="1"/>
        <end position="47"/>
    </location>
</feature>
<dbReference type="RefSeq" id="WP_323371630.1">
    <property type="nucleotide sequence ID" value="NZ_VDEQ01000139.1"/>
</dbReference>
<evidence type="ECO:0000256" key="4">
    <source>
        <dbReference type="ARBA" id="ARBA00031122"/>
    </source>
</evidence>
<gene>
    <name evidence="7" type="ORF">FFZ77_13870</name>
</gene>
<reference evidence="7 8" key="1">
    <citation type="submission" date="2019-06" db="EMBL/GenBank/DDBJ databases">
        <title>Comparative genomics and metabolomics analyses of clavulanic acid producing Streptomyces species provides insight into specialized metabolism and evolution of beta-lactam biosynthetic gene clusters.</title>
        <authorList>
            <person name="Moore M.A."/>
            <person name="Cruz-Morales P."/>
            <person name="Barona Gomez F."/>
            <person name="Kapil T."/>
        </authorList>
    </citation>
    <scope>NUCLEOTIDE SEQUENCE [LARGE SCALE GENOMIC DNA]</scope>
    <source>
        <strain evidence="7 8">T-272</strain>
    </source>
</reference>
<evidence type="ECO:0000256" key="2">
    <source>
        <dbReference type="ARBA" id="ARBA00005102"/>
    </source>
</evidence>
<dbReference type="Gene3D" id="3.40.630.30">
    <property type="match status" value="1"/>
</dbReference>
<evidence type="ECO:0000256" key="3">
    <source>
        <dbReference type="ARBA" id="ARBA00020586"/>
    </source>
</evidence>
<protein>
    <recommendedName>
        <fullName evidence="3">Lysine N-acyltransferase MbtK</fullName>
    </recommendedName>
    <alternativeName>
        <fullName evidence="4">Mycobactin synthase protein K</fullName>
    </alternativeName>
</protein>
<comment type="function">
    <text evidence="1">Acyltransferase required for the direct transfer of medium- to long-chain fatty acyl moieties from a carrier protein (MbtL) on to the epsilon-amino group of lysine residue in the mycobactin core.</text>
</comment>
<keyword evidence="8" id="KW-1185">Reference proteome</keyword>
<feature type="domain" description="Acyltransferase MbtK/IucB-like conserved" evidence="6">
    <location>
        <begin position="99"/>
        <end position="147"/>
    </location>
</feature>
<sequence length="266" mass="28286">MPPTDASAGTGPAHRLTGSADTPRDEAAGGTEAAEAAGSAEGTEDTLELGLPDDLLTLFREPDRPDHPPAPDALARGQLLDDLAAWGSTSTTEGSFRLVPTRIDRDLALISHWMNDPAVTPFWKLGGPASVTAAHLRAQADGDGRSIPCLGVLGSVPMSYFEIYRADLDPLARHYPARPHDTGVHVLIGTVADRGRGIGSTLLRAVADLVLDNRPRCSRVIAEPDLRNTPSVSAFLSGGFRFYSEAELPGKRAALMIRDRALRNVL</sequence>
<evidence type="ECO:0000259" key="6">
    <source>
        <dbReference type="SMART" id="SM01006"/>
    </source>
</evidence>
<evidence type="ECO:0000313" key="8">
    <source>
        <dbReference type="Proteomes" id="UP000460558"/>
    </source>
</evidence>
<evidence type="ECO:0000256" key="5">
    <source>
        <dbReference type="SAM" id="MobiDB-lite"/>
    </source>
</evidence>
<dbReference type="PANTHER" id="PTHR31438">
    <property type="entry name" value="LYSINE N-ACYLTRANSFERASE C17G9.06C-RELATED"/>
    <property type="match status" value="1"/>
</dbReference>